<dbReference type="PANTHER" id="PTHR43422">
    <property type="entry name" value="THIAMINE THIAZOLE SYNTHASE"/>
    <property type="match status" value="1"/>
</dbReference>
<keyword evidence="2" id="KW-1185">Reference proteome</keyword>
<evidence type="ECO:0000313" key="2">
    <source>
        <dbReference type="Proteomes" id="UP001500542"/>
    </source>
</evidence>
<evidence type="ECO:0000313" key="1">
    <source>
        <dbReference type="EMBL" id="GAA0942307.1"/>
    </source>
</evidence>
<dbReference type="SUPFAM" id="SSF51905">
    <property type="entry name" value="FAD/NAD(P)-binding domain"/>
    <property type="match status" value="1"/>
</dbReference>
<dbReference type="Proteomes" id="UP001500542">
    <property type="component" value="Unassembled WGS sequence"/>
</dbReference>
<accession>A0ABN1QH82</accession>
<dbReference type="InterPro" id="IPR036188">
    <property type="entry name" value="FAD/NAD-bd_sf"/>
</dbReference>
<name>A0ABN1QH82_9ACTN</name>
<protein>
    <submittedName>
        <fullName evidence="1">FAD-binding monooxygenase</fullName>
    </submittedName>
</protein>
<keyword evidence="1" id="KW-0560">Oxidoreductase</keyword>
<dbReference type="RefSeq" id="WP_343970448.1">
    <property type="nucleotide sequence ID" value="NZ_BAAAHK010000007.1"/>
</dbReference>
<dbReference type="PANTHER" id="PTHR43422:SF3">
    <property type="entry name" value="THIAMINE THIAZOLE SYNTHASE"/>
    <property type="match status" value="1"/>
</dbReference>
<dbReference type="Gene3D" id="3.50.50.60">
    <property type="entry name" value="FAD/NAD(P)-binding domain"/>
    <property type="match status" value="1"/>
</dbReference>
<keyword evidence="1" id="KW-0503">Monooxygenase</keyword>
<dbReference type="EMBL" id="BAAAHK010000007">
    <property type="protein sequence ID" value="GAA0942307.1"/>
    <property type="molecule type" value="Genomic_DNA"/>
</dbReference>
<comment type="caution">
    <text evidence="1">The sequence shown here is derived from an EMBL/GenBank/DDBJ whole genome shotgun (WGS) entry which is preliminary data.</text>
</comment>
<sequence length="431" mass="46622">MENRAIVIGGSIAGLLTAQVLRRWFGEVLIIDRDQLSGPATHRKGTPQSKHAHGLLARGLKVIEELVPGYSAELIACGAVSADLLGDVLWYNDGHLVRRGPSDLDGLMASRPLIESTLRDLVTVQPEVKVLDGVAVTGLLARGDRLTGARTEDGEYAASLVVDASGRSNRGEAWLAELGYAAAPEDVVKAGLMYSTRQYRHDPEAQDFTGVISGHYPANPVGCGVGANENNTWLVTLVGFTDDPPPALPGAFEDYAARLDGPELHRMVSKADPLGDPVRFRIGPSVRRRYENCERLPEGFVATGDSLCCFNPAYGQGMTIAALTAQWLGECLEKSSDDLTKRYFRGAAKLVGPAWELSTSADLRFPRVEGKRSTMQKVLNGYISYLHRAAEKDPVVGLQFLRVANLLAGPQSLLAPKIVWRVVRGQFRPAG</sequence>
<dbReference type="GO" id="GO:0004497">
    <property type="term" value="F:monooxygenase activity"/>
    <property type="evidence" value="ECO:0007669"/>
    <property type="project" value="UniProtKB-KW"/>
</dbReference>
<reference evidence="1 2" key="1">
    <citation type="journal article" date="2019" name="Int. J. Syst. Evol. Microbiol.">
        <title>The Global Catalogue of Microorganisms (GCM) 10K type strain sequencing project: providing services to taxonomists for standard genome sequencing and annotation.</title>
        <authorList>
            <consortium name="The Broad Institute Genomics Platform"/>
            <consortium name="The Broad Institute Genome Sequencing Center for Infectious Disease"/>
            <person name="Wu L."/>
            <person name="Ma J."/>
        </authorList>
    </citation>
    <scope>NUCLEOTIDE SEQUENCE [LARGE SCALE GENOMIC DNA]</scope>
    <source>
        <strain evidence="1 2">JCM 10977</strain>
    </source>
</reference>
<gene>
    <name evidence="1" type="ORF">GCM10009554_34670</name>
</gene>
<organism evidence="1 2">
    <name type="scientific">Kribbella koreensis</name>
    <dbReference type="NCBI Taxonomy" id="57909"/>
    <lineage>
        <taxon>Bacteria</taxon>
        <taxon>Bacillati</taxon>
        <taxon>Actinomycetota</taxon>
        <taxon>Actinomycetes</taxon>
        <taxon>Propionibacteriales</taxon>
        <taxon>Kribbellaceae</taxon>
        <taxon>Kribbella</taxon>
    </lineage>
</organism>
<proteinExistence type="predicted"/>